<reference evidence="8 9" key="1">
    <citation type="submission" date="2018-10" db="EMBL/GenBank/DDBJ databases">
        <authorList>
            <consortium name="Pathogen Informatics"/>
        </authorList>
    </citation>
    <scope>NUCLEOTIDE SEQUENCE [LARGE SCALE GENOMIC DNA]</scope>
</reference>
<evidence type="ECO:0000256" key="2">
    <source>
        <dbReference type="ARBA" id="ARBA00022692"/>
    </source>
</evidence>
<dbReference type="OrthoDB" id="5864054at2759"/>
<dbReference type="AlphaFoldDB" id="A0A0R3ULJ7"/>
<sequence length="419" mass="47304">METLQNSICICPGPMTTCPPTVKYNCTSFHYVGLDYFAHGYDIVHIPLSLVICVCGVFANSANVVVLNQPPMRSSTNLLMAALSVGEGTVMAIYIFYVSMFRIGKKIEVGMTKSYAYTLFGLVYVQNLFHAFSSWMIVFVAAFRLVFMSSGVTALQTCSYTRAKIIILTDVFLSLILAAPFLFAHHVVKDCGKPAIGYEAFKLDFVANHALTTLLLVSTGVFMKVLPILLSTIFSTLLIRKLLHSQKRRDRLQSEMSETEQRFLSSQQEQSLSISPARHHDHDSNSRNIHQTTNILFGLSVLYIITYLPQDKQVQKMSTNWACGMSSGSHVPHIPSQPKALVSSFLLYFFLFKQAVMLLLLNIYDRCFEVMVYEKLGDFMDLLTLLCNGGNFILYYAMSSKFRETFLLLLRSMFLPKRN</sequence>
<dbReference type="GO" id="GO:0008528">
    <property type="term" value="F:G protein-coupled peptide receptor activity"/>
    <property type="evidence" value="ECO:0007669"/>
    <property type="project" value="InterPro"/>
</dbReference>
<dbReference type="Pfam" id="PF10324">
    <property type="entry name" value="7TM_GPCR_Srw"/>
    <property type="match status" value="1"/>
</dbReference>
<accession>A0A0R3ULJ7</accession>
<keyword evidence="4 6" id="KW-0472">Membrane</keyword>
<dbReference type="PANTHER" id="PTHR46273:SF4">
    <property type="entry name" value="AT19640P"/>
    <property type="match status" value="1"/>
</dbReference>
<keyword evidence="5" id="KW-0175">Coiled coil</keyword>
<dbReference type="CDD" id="cd14978">
    <property type="entry name" value="7tmA_FMRFamide_R-like"/>
    <property type="match status" value="1"/>
</dbReference>
<evidence type="ECO:0000256" key="4">
    <source>
        <dbReference type="ARBA" id="ARBA00023136"/>
    </source>
</evidence>
<proteinExistence type="predicted"/>
<dbReference type="PANTHER" id="PTHR46273">
    <property type="entry name" value="MYOSUPPRESSIN RECEPTOR 1, ISOFORM B-RELATED"/>
    <property type="match status" value="1"/>
</dbReference>
<dbReference type="InterPro" id="IPR017452">
    <property type="entry name" value="GPCR_Rhodpsn_7TM"/>
</dbReference>
<feature type="transmembrane region" description="Helical" evidence="6">
    <location>
        <begin position="214"/>
        <end position="239"/>
    </location>
</feature>
<dbReference type="EMBL" id="UXSR01005531">
    <property type="protein sequence ID" value="VDD82552.1"/>
    <property type="molecule type" value="Genomic_DNA"/>
</dbReference>
<dbReference type="SUPFAM" id="SSF81321">
    <property type="entry name" value="Family A G protein-coupled receptor-like"/>
    <property type="match status" value="1"/>
</dbReference>
<evidence type="ECO:0000256" key="1">
    <source>
        <dbReference type="ARBA" id="ARBA00004370"/>
    </source>
</evidence>
<feature type="transmembrane region" description="Helical" evidence="6">
    <location>
        <begin position="376"/>
        <end position="398"/>
    </location>
</feature>
<organism evidence="8 9">
    <name type="scientific">Mesocestoides corti</name>
    <name type="common">Flatworm</name>
    <dbReference type="NCBI Taxonomy" id="53468"/>
    <lineage>
        <taxon>Eukaryota</taxon>
        <taxon>Metazoa</taxon>
        <taxon>Spiralia</taxon>
        <taxon>Lophotrochozoa</taxon>
        <taxon>Platyhelminthes</taxon>
        <taxon>Cestoda</taxon>
        <taxon>Eucestoda</taxon>
        <taxon>Cyclophyllidea</taxon>
        <taxon>Mesocestoididae</taxon>
        <taxon>Mesocestoides</taxon>
    </lineage>
</organism>
<keyword evidence="2 6" id="KW-0812">Transmembrane</keyword>
<keyword evidence="9" id="KW-1185">Reference proteome</keyword>
<dbReference type="GO" id="GO:0005886">
    <property type="term" value="C:plasma membrane"/>
    <property type="evidence" value="ECO:0007669"/>
    <property type="project" value="TreeGrafter"/>
</dbReference>
<comment type="subcellular location">
    <subcellularLocation>
        <location evidence="1">Membrane</location>
    </subcellularLocation>
</comment>
<feature type="transmembrane region" description="Helical" evidence="6">
    <location>
        <begin position="117"/>
        <end position="145"/>
    </location>
</feature>
<evidence type="ECO:0000313" key="9">
    <source>
        <dbReference type="Proteomes" id="UP000267029"/>
    </source>
</evidence>
<keyword evidence="3 6" id="KW-1133">Transmembrane helix</keyword>
<feature type="transmembrane region" description="Helical" evidence="6">
    <location>
        <begin position="292"/>
        <end position="309"/>
    </location>
</feature>
<dbReference type="Proteomes" id="UP000267029">
    <property type="component" value="Unassembled WGS sequence"/>
</dbReference>
<name>A0A0R3ULJ7_MESCO</name>
<evidence type="ECO:0000256" key="6">
    <source>
        <dbReference type="SAM" id="Phobius"/>
    </source>
</evidence>
<evidence type="ECO:0000259" key="7">
    <source>
        <dbReference type="PROSITE" id="PS50262"/>
    </source>
</evidence>
<evidence type="ECO:0000313" key="8">
    <source>
        <dbReference type="EMBL" id="VDD82552.1"/>
    </source>
</evidence>
<feature type="transmembrane region" description="Helical" evidence="6">
    <location>
        <begin position="43"/>
        <end position="66"/>
    </location>
</feature>
<dbReference type="Gene3D" id="1.20.1070.10">
    <property type="entry name" value="Rhodopsin 7-helix transmembrane proteins"/>
    <property type="match status" value="1"/>
</dbReference>
<feature type="transmembrane region" description="Helical" evidence="6">
    <location>
        <begin position="345"/>
        <end position="364"/>
    </location>
</feature>
<dbReference type="InterPro" id="IPR053219">
    <property type="entry name" value="GPCR_Dmsr-1"/>
</dbReference>
<feature type="transmembrane region" description="Helical" evidence="6">
    <location>
        <begin position="78"/>
        <end position="97"/>
    </location>
</feature>
<evidence type="ECO:0000256" key="5">
    <source>
        <dbReference type="SAM" id="Coils"/>
    </source>
</evidence>
<feature type="transmembrane region" description="Helical" evidence="6">
    <location>
        <begin position="165"/>
        <end position="184"/>
    </location>
</feature>
<feature type="coiled-coil region" evidence="5">
    <location>
        <begin position="242"/>
        <end position="269"/>
    </location>
</feature>
<feature type="domain" description="G-protein coupled receptors family 1 profile" evidence="7">
    <location>
        <begin position="59"/>
        <end position="309"/>
    </location>
</feature>
<evidence type="ECO:0000256" key="3">
    <source>
        <dbReference type="ARBA" id="ARBA00022989"/>
    </source>
</evidence>
<gene>
    <name evidence="8" type="ORF">MCOS_LOCUS8555</name>
</gene>
<protein>
    <recommendedName>
        <fullName evidence="7">G-protein coupled receptors family 1 profile domain-containing protein</fullName>
    </recommendedName>
</protein>
<dbReference type="PROSITE" id="PS50262">
    <property type="entry name" value="G_PROTEIN_RECEP_F1_2"/>
    <property type="match status" value="1"/>
</dbReference>
<dbReference type="InterPro" id="IPR019427">
    <property type="entry name" value="7TM_GPCR_serpentine_rcpt_Srw"/>
</dbReference>